<name>A0A0C9UHD2_SPHS4</name>
<accession>A0A0C9UHD2</accession>
<dbReference type="AlphaFoldDB" id="A0A0C9UHD2"/>
<dbReference type="Proteomes" id="UP000054279">
    <property type="component" value="Unassembled WGS sequence"/>
</dbReference>
<dbReference type="HOGENOM" id="CLU_1518788_0_0_1"/>
<organism evidence="1 2">
    <name type="scientific">Sphaerobolus stellatus (strain SS14)</name>
    <dbReference type="NCBI Taxonomy" id="990650"/>
    <lineage>
        <taxon>Eukaryota</taxon>
        <taxon>Fungi</taxon>
        <taxon>Dikarya</taxon>
        <taxon>Basidiomycota</taxon>
        <taxon>Agaricomycotina</taxon>
        <taxon>Agaricomycetes</taxon>
        <taxon>Phallomycetidae</taxon>
        <taxon>Geastrales</taxon>
        <taxon>Sphaerobolaceae</taxon>
        <taxon>Sphaerobolus</taxon>
    </lineage>
</organism>
<dbReference type="EMBL" id="KN837201">
    <property type="protein sequence ID" value="KIJ34274.1"/>
    <property type="molecule type" value="Genomic_DNA"/>
</dbReference>
<reference evidence="1 2" key="1">
    <citation type="submission" date="2014-06" db="EMBL/GenBank/DDBJ databases">
        <title>Evolutionary Origins and Diversification of the Mycorrhizal Mutualists.</title>
        <authorList>
            <consortium name="DOE Joint Genome Institute"/>
            <consortium name="Mycorrhizal Genomics Consortium"/>
            <person name="Kohler A."/>
            <person name="Kuo A."/>
            <person name="Nagy L.G."/>
            <person name="Floudas D."/>
            <person name="Copeland A."/>
            <person name="Barry K.W."/>
            <person name="Cichocki N."/>
            <person name="Veneault-Fourrey C."/>
            <person name="LaButti K."/>
            <person name="Lindquist E.A."/>
            <person name="Lipzen A."/>
            <person name="Lundell T."/>
            <person name="Morin E."/>
            <person name="Murat C."/>
            <person name="Riley R."/>
            <person name="Ohm R."/>
            <person name="Sun H."/>
            <person name="Tunlid A."/>
            <person name="Henrissat B."/>
            <person name="Grigoriev I.V."/>
            <person name="Hibbett D.S."/>
            <person name="Martin F."/>
        </authorList>
    </citation>
    <scope>NUCLEOTIDE SEQUENCE [LARGE SCALE GENOMIC DNA]</scope>
    <source>
        <strain evidence="1 2">SS14</strain>
    </source>
</reference>
<protein>
    <submittedName>
        <fullName evidence="1">Uncharacterized protein</fullName>
    </submittedName>
</protein>
<evidence type="ECO:0000313" key="2">
    <source>
        <dbReference type="Proteomes" id="UP000054279"/>
    </source>
</evidence>
<proteinExistence type="predicted"/>
<gene>
    <name evidence="1" type="ORF">M422DRAFT_263588</name>
</gene>
<evidence type="ECO:0000313" key="1">
    <source>
        <dbReference type="EMBL" id="KIJ34274.1"/>
    </source>
</evidence>
<keyword evidence="2" id="KW-1185">Reference proteome</keyword>
<sequence>MVASFDKRLLRKRRAPNSVGFLAPQSISIRLQVRVTPGVTDCHCWSPLTSTIAYNRYQQQHAFAPLPGSNFYDEHHDNHEFEMTYRPSTQSGQTQCASRYTLPPLDIPRGSVVPSRHSSASYNDLYMYYSPGYSPDGYSSSPTNYRTSFASNTAIFLQGTKPEHCVCVDGLSRVQEAQEGWGR</sequence>